<accession>A0A934N4F0</accession>
<dbReference type="AlphaFoldDB" id="A0A934N4F0"/>
<protein>
    <submittedName>
        <fullName evidence="2">Uncharacterized protein</fullName>
    </submittedName>
</protein>
<evidence type="ECO:0000313" key="2">
    <source>
        <dbReference type="EMBL" id="MBJ7600200.1"/>
    </source>
</evidence>
<gene>
    <name evidence="2" type="ORF">JF922_19270</name>
</gene>
<comment type="caution">
    <text evidence="2">The sequence shown here is derived from an EMBL/GenBank/DDBJ whole genome shotgun (WGS) entry which is preliminary data.</text>
</comment>
<evidence type="ECO:0000313" key="3">
    <source>
        <dbReference type="Proteomes" id="UP000612893"/>
    </source>
</evidence>
<keyword evidence="3" id="KW-1185">Reference proteome</keyword>
<dbReference type="EMBL" id="JAEKNR010000192">
    <property type="protein sequence ID" value="MBJ7600200.1"/>
    <property type="molecule type" value="Genomic_DNA"/>
</dbReference>
<evidence type="ECO:0000256" key="1">
    <source>
        <dbReference type="SAM" id="MobiDB-lite"/>
    </source>
</evidence>
<sequence>MRVDAQHWHVAVTYFGYRDGYEDQPFADVDSTLDYANQTWDTFREDGLQLTEVDRPDDDRVGVIERYQAEDGEATVAVVEVRPCYKAGCLAPEPPFRSRSAPASPSWSSPGQLARHARTVVGESVLLRRSH</sequence>
<name>A0A934N4F0_9BACT</name>
<feature type="region of interest" description="Disordered" evidence="1">
    <location>
        <begin position="93"/>
        <end position="115"/>
    </location>
</feature>
<reference evidence="2" key="1">
    <citation type="submission" date="2020-10" db="EMBL/GenBank/DDBJ databases">
        <title>Ca. Dormibacterota MAGs.</title>
        <authorList>
            <person name="Montgomery K."/>
        </authorList>
    </citation>
    <scope>NUCLEOTIDE SEQUENCE [LARGE SCALE GENOMIC DNA]</scope>
    <source>
        <strain evidence="2">SC8812_S17_10</strain>
    </source>
</reference>
<feature type="compositionally biased region" description="Low complexity" evidence="1">
    <location>
        <begin position="97"/>
        <end position="110"/>
    </location>
</feature>
<dbReference type="RefSeq" id="WP_338203934.1">
    <property type="nucleotide sequence ID" value="NZ_JAEKNR010000192.1"/>
</dbReference>
<dbReference type="Proteomes" id="UP000612893">
    <property type="component" value="Unassembled WGS sequence"/>
</dbReference>
<proteinExistence type="predicted"/>
<organism evidence="2 3">
    <name type="scientific">Candidatus Nephthysia bennettiae</name>
    <dbReference type="NCBI Taxonomy" id="3127016"/>
    <lineage>
        <taxon>Bacteria</taxon>
        <taxon>Bacillati</taxon>
        <taxon>Candidatus Dormiibacterota</taxon>
        <taxon>Candidatus Dormibacteria</taxon>
        <taxon>Candidatus Dormibacterales</taxon>
        <taxon>Candidatus Dormibacteraceae</taxon>
        <taxon>Candidatus Nephthysia</taxon>
    </lineage>
</organism>